<dbReference type="OrthoDB" id="9811902at2"/>
<dbReference type="InterPro" id="IPR028098">
    <property type="entry name" value="Glyco_trans_4-like_N"/>
</dbReference>
<dbReference type="Proteomes" id="UP000297855">
    <property type="component" value="Unassembled WGS sequence"/>
</dbReference>
<proteinExistence type="predicted"/>
<evidence type="ECO:0000313" key="2">
    <source>
        <dbReference type="EMBL" id="TGK17287.1"/>
    </source>
</evidence>
<dbReference type="PANTHER" id="PTHR12526:SF609">
    <property type="entry name" value="LIPOPOLYSACCHARIDE BIOSYNTHESIS PROTEIN"/>
    <property type="match status" value="1"/>
</dbReference>
<evidence type="ECO:0000313" key="3">
    <source>
        <dbReference type="Proteomes" id="UP000297855"/>
    </source>
</evidence>
<keyword evidence="3" id="KW-1185">Reference proteome</keyword>
<gene>
    <name evidence="2" type="ORF">EHO61_12825</name>
</gene>
<dbReference type="AlphaFoldDB" id="A0A4R9GMA3"/>
<keyword evidence="2" id="KW-0808">Transferase</keyword>
<organism evidence="2 3">
    <name type="scientific">Leptospira fluminis</name>
    <dbReference type="NCBI Taxonomy" id="2484979"/>
    <lineage>
        <taxon>Bacteria</taxon>
        <taxon>Pseudomonadati</taxon>
        <taxon>Spirochaetota</taxon>
        <taxon>Spirochaetia</taxon>
        <taxon>Leptospirales</taxon>
        <taxon>Leptospiraceae</taxon>
        <taxon>Leptospira</taxon>
    </lineage>
</organism>
<dbReference type="CDD" id="cd03794">
    <property type="entry name" value="GT4_WbuB-like"/>
    <property type="match status" value="1"/>
</dbReference>
<reference evidence="2" key="1">
    <citation type="journal article" date="2019" name="PLoS Negl. Trop. Dis.">
        <title>Revisiting the worldwide diversity of Leptospira species in the environment.</title>
        <authorList>
            <person name="Vincent A.T."/>
            <person name="Schiettekatte O."/>
            <person name="Bourhy P."/>
            <person name="Veyrier F.J."/>
            <person name="Picardeau M."/>
        </authorList>
    </citation>
    <scope>NUCLEOTIDE SEQUENCE [LARGE SCALE GENOMIC DNA]</scope>
    <source>
        <strain evidence="2">SCS5</strain>
    </source>
</reference>
<sequence length="401" mass="45517">MKICIVIDDYLPESIKVAAKMMHDLAVEFRSRNHQVTVITPGIGFREAHTSQIVDGVNVLKFSSGEIKNVSKIKRLINELLLSRRAWLSLEKFFSENKHDCIIYYSPSIFWSGLIFKLKRLWGVPSYLILRDLFPQWVIDSGIIGKNSPLAFFFRYFEKLNYKAADRIGIQSPENLKWFASNRPSFKNAHVLFNWASIRQVKKSTGKYRKQLGIEDKIVYFYGGNIGQAQDMMNLIRLAKRMKIHAEVHFVLVGAGDEVDLVRKAIQVENLHNVSLLDPVSQAEYEEMLAEFDVGLFTLNPLHKTHNFPGKILGYMAQEKPILGSINKGNDLEGIVHDANAGLISLSGDDDKFYENARSLLDRRYRMELGKKGRELLDSTFSTGSAADKILNSLNGATALI</sequence>
<dbReference type="PANTHER" id="PTHR12526">
    <property type="entry name" value="GLYCOSYLTRANSFERASE"/>
    <property type="match status" value="1"/>
</dbReference>
<evidence type="ECO:0000259" key="1">
    <source>
        <dbReference type="Pfam" id="PF13439"/>
    </source>
</evidence>
<feature type="domain" description="Glycosyltransferase subfamily 4-like N-terminal" evidence="1">
    <location>
        <begin position="19"/>
        <end position="175"/>
    </location>
</feature>
<comment type="caution">
    <text evidence="2">The sequence shown here is derived from an EMBL/GenBank/DDBJ whole genome shotgun (WGS) entry which is preliminary data.</text>
</comment>
<protein>
    <submittedName>
        <fullName evidence="2">Glycosyltransferase WbuB</fullName>
    </submittedName>
</protein>
<dbReference type="SUPFAM" id="SSF53756">
    <property type="entry name" value="UDP-Glycosyltransferase/glycogen phosphorylase"/>
    <property type="match status" value="1"/>
</dbReference>
<dbReference type="RefSeq" id="WP_135813976.1">
    <property type="nucleotide sequence ID" value="NZ_RQEV01000012.1"/>
</dbReference>
<name>A0A4R9GMA3_9LEPT</name>
<dbReference type="Pfam" id="PF13692">
    <property type="entry name" value="Glyco_trans_1_4"/>
    <property type="match status" value="1"/>
</dbReference>
<accession>A0A4R9GMA3</accession>
<dbReference type="GO" id="GO:0016757">
    <property type="term" value="F:glycosyltransferase activity"/>
    <property type="evidence" value="ECO:0007669"/>
    <property type="project" value="UniProtKB-ARBA"/>
</dbReference>
<dbReference type="EMBL" id="RQEV01000012">
    <property type="protein sequence ID" value="TGK17287.1"/>
    <property type="molecule type" value="Genomic_DNA"/>
</dbReference>
<dbReference type="Pfam" id="PF13439">
    <property type="entry name" value="Glyco_transf_4"/>
    <property type="match status" value="1"/>
</dbReference>
<dbReference type="Gene3D" id="3.40.50.2000">
    <property type="entry name" value="Glycogen Phosphorylase B"/>
    <property type="match status" value="2"/>
</dbReference>